<dbReference type="Pfam" id="PF06772">
    <property type="entry name" value="LtrA"/>
    <property type="match status" value="1"/>
</dbReference>
<feature type="transmembrane region" description="Helical" evidence="2">
    <location>
        <begin position="234"/>
        <end position="257"/>
    </location>
</feature>
<feature type="transmembrane region" description="Helical" evidence="2">
    <location>
        <begin position="335"/>
        <end position="353"/>
    </location>
</feature>
<evidence type="ECO:0000256" key="2">
    <source>
        <dbReference type="SAM" id="Phobius"/>
    </source>
</evidence>
<dbReference type="OrthoDB" id="191995at2759"/>
<feature type="transmembrane region" description="Helical" evidence="2">
    <location>
        <begin position="396"/>
        <end position="414"/>
    </location>
</feature>
<dbReference type="PANTHER" id="PTHR36840">
    <property type="entry name" value="BLL5714 PROTEIN"/>
    <property type="match status" value="1"/>
</dbReference>
<feature type="transmembrane region" description="Helical" evidence="2">
    <location>
        <begin position="130"/>
        <end position="152"/>
    </location>
</feature>
<dbReference type="Proteomes" id="UP000664132">
    <property type="component" value="Unassembled WGS sequence"/>
</dbReference>
<feature type="transmembrane region" description="Helical" evidence="2">
    <location>
        <begin position="164"/>
        <end position="182"/>
    </location>
</feature>
<proteinExistence type="predicted"/>
<evidence type="ECO:0000256" key="1">
    <source>
        <dbReference type="SAM" id="MobiDB-lite"/>
    </source>
</evidence>
<protein>
    <recommendedName>
        <fullName evidence="5">Low temperature requirement protein A</fullName>
    </recommendedName>
</protein>
<evidence type="ECO:0008006" key="5">
    <source>
        <dbReference type="Google" id="ProtNLM"/>
    </source>
</evidence>
<keyword evidence="4" id="KW-1185">Reference proteome</keyword>
<feature type="transmembrane region" description="Helical" evidence="2">
    <location>
        <begin position="101"/>
        <end position="118"/>
    </location>
</feature>
<keyword evidence="2" id="KW-1133">Transmembrane helix</keyword>
<evidence type="ECO:0000313" key="3">
    <source>
        <dbReference type="EMBL" id="KAG4418610.1"/>
    </source>
</evidence>
<feature type="transmembrane region" description="Helical" evidence="2">
    <location>
        <begin position="263"/>
        <end position="283"/>
    </location>
</feature>
<sequence length="457" mass="51689">MADTVQLQKVATPRALFRQPLALQWFQDGELKKRKEDERQAGRFELFLDLLYVAILANFAENLAEHTSGVGVVKYILILAPSWHIWSDLRELMNSFYNDDLAQRVLILWIMTLLVIYGNNATLVDEDIGALRATVGAYMVGRLTTNCVHLIYSFASYHHRAQQRLWFCLSTLALCIYIPLYAEDISFRSKIAVAAVGITVEESIWIFSYSPAAKKLLNARYTTAVDIPHEVDRFAAFYIIVLGEFLYQIIVGSPAVIGFNLPLLRAIWTLVIAFCLNWLYIHADGSLDPQHPLRHSIYASFIWVTIHLPMLASLLVAGHVSATSTKVTEVHEPELWLLCGGLGIGLLCLYIIALLHRSNDAPGTLMLPKHFRLMFRPICAIIIICLPLSHDLDITSFLSIIMALIAFIVIWENITSLMRGAKFWEKWEDTRYPDEESREPKVSRAGTGEGEKGVEPL</sequence>
<gene>
    <name evidence="3" type="ORF">IFR04_008235</name>
</gene>
<comment type="caution">
    <text evidence="3">The sequence shown here is derived from an EMBL/GenBank/DDBJ whole genome shotgun (WGS) entry which is preliminary data.</text>
</comment>
<feature type="transmembrane region" description="Helical" evidence="2">
    <location>
        <begin position="295"/>
        <end position="315"/>
    </location>
</feature>
<dbReference type="EMBL" id="JAFJYH010000124">
    <property type="protein sequence ID" value="KAG4418610.1"/>
    <property type="molecule type" value="Genomic_DNA"/>
</dbReference>
<organism evidence="3 4">
    <name type="scientific">Cadophora malorum</name>
    <dbReference type="NCBI Taxonomy" id="108018"/>
    <lineage>
        <taxon>Eukaryota</taxon>
        <taxon>Fungi</taxon>
        <taxon>Dikarya</taxon>
        <taxon>Ascomycota</taxon>
        <taxon>Pezizomycotina</taxon>
        <taxon>Leotiomycetes</taxon>
        <taxon>Helotiales</taxon>
        <taxon>Ploettnerulaceae</taxon>
        <taxon>Cadophora</taxon>
    </lineage>
</organism>
<feature type="transmembrane region" description="Helical" evidence="2">
    <location>
        <begin position="194"/>
        <end position="213"/>
    </location>
</feature>
<feature type="transmembrane region" description="Helical" evidence="2">
    <location>
        <begin position="373"/>
        <end position="390"/>
    </location>
</feature>
<dbReference type="InterPro" id="IPR010640">
    <property type="entry name" value="Low_temperature_requirement_A"/>
</dbReference>
<name>A0A8H7TGA8_9HELO</name>
<feature type="region of interest" description="Disordered" evidence="1">
    <location>
        <begin position="431"/>
        <end position="457"/>
    </location>
</feature>
<dbReference type="AlphaFoldDB" id="A0A8H7TGA8"/>
<keyword evidence="2" id="KW-0472">Membrane</keyword>
<feature type="compositionally biased region" description="Basic and acidic residues" evidence="1">
    <location>
        <begin position="431"/>
        <end position="442"/>
    </location>
</feature>
<reference evidence="3" key="1">
    <citation type="submission" date="2021-02" db="EMBL/GenBank/DDBJ databases">
        <title>Genome sequence Cadophora malorum strain M34.</title>
        <authorList>
            <person name="Stefanovic E."/>
            <person name="Vu D."/>
            <person name="Scully C."/>
            <person name="Dijksterhuis J."/>
            <person name="Roader J."/>
            <person name="Houbraken J."/>
        </authorList>
    </citation>
    <scope>NUCLEOTIDE SEQUENCE</scope>
    <source>
        <strain evidence="3">M34</strain>
    </source>
</reference>
<keyword evidence="2" id="KW-0812">Transmembrane</keyword>
<evidence type="ECO:0000313" key="4">
    <source>
        <dbReference type="Proteomes" id="UP000664132"/>
    </source>
</evidence>
<accession>A0A8H7TGA8</accession>
<dbReference type="PANTHER" id="PTHR36840:SF1">
    <property type="entry name" value="BLL5714 PROTEIN"/>
    <property type="match status" value="1"/>
</dbReference>